<comment type="caution">
    <text evidence="2">The sequence shown here is derived from an EMBL/GenBank/DDBJ whole genome shotgun (WGS) entry which is preliminary data.</text>
</comment>
<dbReference type="GeneID" id="85365442"/>
<keyword evidence="3" id="KW-1185">Reference proteome</keyword>
<evidence type="ECO:0000313" key="2">
    <source>
        <dbReference type="EMBL" id="KAK0458140.1"/>
    </source>
</evidence>
<keyword evidence="1" id="KW-0812">Transmembrane</keyword>
<keyword evidence="1" id="KW-1133">Transmembrane helix</keyword>
<sequence>MITMLFQNYAQGYPSWLYIQIQGLFTNTRKDAHLRLIFTYDTTDIDYSPRDRYAYASEQYFYHPDKTRKPCRCRPFTGVRTLEMKGANPCAVFLIVDACPDLEVLETDVDKSKIQAGFDVANARPPASCPEEAYFFSTDNRHYPTEEMRWPNRRRRPSPRRSVLQLDVPISGAEASSSTRIIRKRKSIRRSESVLPHNGTSPSAGDDVHTKKISFAHRMRAFLRIFCLVIYFRLLFTALCPNFDRAF</sequence>
<accession>A0AA39KBP4</accession>
<keyword evidence="1" id="KW-0472">Membrane</keyword>
<organism evidence="2 3">
    <name type="scientific">Armillaria tabescens</name>
    <name type="common">Ringless honey mushroom</name>
    <name type="synonym">Agaricus tabescens</name>
    <dbReference type="NCBI Taxonomy" id="1929756"/>
    <lineage>
        <taxon>Eukaryota</taxon>
        <taxon>Fungi</taxon>
        <taxon>Dikarya</taxon>
        <taxon>Basidiomycota</taxon>
        <taxon>Agaricomycotina</taxon>
        <taxon>Agaricomycetes</taxon>
        <taxon>Agaricomycetidae</taxon>
        <taxon>Agaricales</taxon>
        <taxon>Marasmiineae</taxon>
        <taxon>Physalacriaceae</taxon>
        <taxon>Desarmillaria</taxon>
    </lineage>
</organism>
<evidence type="ECO:0000313" key="3">
    <source>
        <dbReference type="Proteomes" id="UP001175211"/>
    </source>
</evidence>
<feature type="transmembrane region" description="Helical" evidence="1">
    <location>
        <begin position="221"/>
        <end position="239"/>
    </location>
</feature>
<evidence type="ECO:0000256" key="1">
    <source>
        <dbReference type="SAM" id="Phobius"/>
    </source>
</evidence>
<dbReference type="RefSeq" id="XP_060330428.1">
    <property type="nucleotide sequence ID" value="XM_060481894.1"/>
</dbReference>
<dbReference type="AlphaFoldDB" id="A0AA39KBP4"/>
<protein>
    <submittedName>
        <fullName evidence="2">Uncharacterized protein</fullName>
    </submittedName>
</protein>
<proteinExistence type="predicted"/>
<dbReference type="Proteomes" id="UP001175211">
    <property type="component" value="Unassembled WGS sequence"/>
</dbReference>
<name>A0AA39KBP4_ARMTA</name>
<gene>
    <name evidence="2" type="ORF">EV420DRAFT_381286</name>
</gene>
<dbReference type="EMBL" id="JAUEPS010000018">
    <property type="protein sequence ID" value="KAK0458140.1"/>
    <property type="molecule type" value="Genomic_DNA"/>
</dbReference>
<reference evidence="2" key="1">
    <citation type="submission" date="2023-06" db="EMBL/GenBank/DDBJ databases">
        <authorList>
            <consortium name="Lawrence Berkeley National Laboratory"/>
            <person name="Ahrendt S."/>
            <person name="Sahu N."/>
            <person name="Indic B."/>
            <person name="Wong-Bajracharya J."/>
            <person name="Merenyi Z."/>
            <person name="Ke H.-M."/>
            <person name="Monk M."/>
            <person name="Kocsube S."/>
            <person name="Drula E."/>
            <person name="Lipzen A."/>
            <person name="Balint B."/>
            <person name="Henrissat B."/>
            <person name="Andreopoulos B."/>
            <person name="Martin F.M."/>
            <person name="Harder C.B."/>
            <person name="Rigling D."/>
            <person name="Ford K.L."/>
            <person name="Foster G.D."/>
            <person name="Pangilinan J."/>
            <person name="Papanicolaou A."/>
            <person name="Barry K."/>
            <person name="LaButti K."/>
            <person name="Viragh M."/>
            <person name="Koriabine M."/>
            <person name="Yan M."/>
            <person name="Riley R."/>
            <person name="Champramary S."/>
            <person name="Plett K.L."/>
            <person name="Tsai I.J."/>
            <person name="Slot J."/>
            <person name="Sipos G."/>
            <person name="Plett J."/>
            <person name="Nagy L.G."/>
            <person name="Grigoriev I.V."/>
        </authorList>
    </citation>
    <scope>NUCLEOTIDE SEQUENCE</scope>
    <source>
        <strain evidence="2">CCBAS 213</strain>
    </source>
</reference>